<reference evidence="2 3" key="1">
    <citation type="submission" date="2017-06" db="EMBL/GenBank/DDBJ databases">
        <title>Comparative genomic analysis of Ambrosia Fusariam Clade fungi.</title>
        <authorList>
            <person name="Stajich J.E."/>
            <person name="Carrillo J."/>
            <person name="Kijimoto T."/>
            <person name="Eskalen A."/>
            <person name="O'Donnell K."/>
            <person name="Kasson M."/>
        </authorList>
    </citation>
    <scope>NUCLEOTIDE SEQUENCE [LARGE SCALE GENOMIC DNA]</scope>
    <source>
        <strain evidence="2">UCR3666</strain>
    </source>
</reference>
<evidence type="ECO:0000259" key="1">
    <source>
        <dbReference type="PROSITE" id="PS51186"/>
    </source>
</evidence>
<dbReference type="CDD" id="cd04301">
    <property type="entry name" value="NAT_SF"/>
    <property type="match status" value="1"/>
</dbReference>
<gene>
    <name evidence="2" type="ORF">CDV36_001894</name>
</gene>
<protein>
    <recommendedName>
        <fullName evidence="1">N-acetyltransferase domain-containing protein</fullName>
    </recommendedName>
</protein>
<dbReference type="GO" id="GO:0016747">
    <property type="term" value="F:acyltransferase activity, transferring groups other than amino-acyl groups"/>
    <property type="evidence" value="ECO:0007669"/>
    <property type="project" value="InterPro"/>
</dbReference>
<dbReference type="OrthoDB" id="5087568at2759"/>
<proteinExistence type="predicted"/>
<dbReference type="SUPFAM" id="SSF55729">
    <property type="entry name" value="Acyl-CoA N-acyltransferases (Nat)"/>
    <property type="match status" value="1"/>
</dbReference>
<dbReference type="Gene3D" id="3.40.630.30">
    <property type="match status" value="1"/>
</dbReference>
<dbReference type="PANTHER" id="PTHR43305">
    <property type="entry name" value="FAMILY N-ACETYLTRANSFERASE, PUTATIVE (AFU_ORTHOLOGUE AFUA_2G01380)-RELATED"/>
    <property type="match status" value="1"/>
</dbReference>
<dbReference type="PROSITE" id="PS51186">
    <property type="entry name" value="GNAT"/>
    <property type="match status" value="1"/>
</dbReference>
<dbReference type="InterPro" id="IPR000182">
    <property type="entry name" value="GNAT_dom"/>
</dbReference>
<dbReference type="STRING" id="2010991.A0A3M2SLI5"/>
<dbReference type="EMBL" id="NKUJ01000019">
    <property type="protein sequence ID" value="RMJ18423.1"/>
    <property type="molecule type" value="Genomic_DNA"/>
</dbReference>
<organism evidence="2 3">
    <name type="scientific">Fusarium kuroshium</name>
    <dbReference type="NCBI Taxonomy" id="2010991"/>
    <lineage>
        <taxon>Eukaryota</taxon>
        <taxon>Fungi</taxon>
        <taxon>Dikarya</taxon>
        <taxon>Ascomycota</taxon>
        <taxon>Pezizomycotina</taxon>
        <taxon>Sordariomycetes</taxon>
        <taxon>Hypocreomycetidae</taxon>
        <taxon>Hypocreales</taxon>
        <taxon>Nectriaceae</taxon>
        <taxon>Fusarium</taxon>
        <taxon>Fusarium solani species complex</taxon>
    </lineage>
</organism>
<name>A0A3M2SLI5_9HYPO</name>
<evidence type="ECO:0000313" key="3">
    <source>
        <dbReference type="Proteomes" id="UP000277212"/>
    </source>
</evidence>
<feature type="domain" description="N-acetyltransferase" evidence="1">
    <location>
        <begin position="9"/>
        <end position="176"/>
    </location>
</feature>
<comment type="caution">
    <text evidence="2">The sequence shown here is derived from an EMBL/GenBank/DDBJ whole genome shotgun (WGS) entry which is preliminary data.</text>
</comment>
<accession>A0A3M2SLI5</accession>
<dbReference type="InterPro" id="IPR016181">
    <property type="entry name" value="Acyl_CoA_acyltransferase"/>
</dbReference>
<dbReference type="Pfam" id="PF00583">
    <property type="entry name" value="Acetyltransf_1"/>
    <property type="match status" value="1"/>
</dbReference>
<keyword evidence="3" id="KW-1185">Reference proteome</keyword>
<dbReference type="InterPro" id="IPR052777">
    <property type="entry name" value="Acetyltransferase_Enz"/>
</dbReference>
<dbReference type="PANTHER" id="PTHR43305:SF1">
    <property type="entry name" value="FAMILY N-ACETYLTRANSFERASE, PUTATIVE (AFU_ORTHOLOGUE AFUA_2G01380)-RELATED"/>
    <property type="match status" value="1"/>
</dbReference>
<sequence>MDPPPTPSFTVRQATTPDELTSVVNCFRAYTEWLNMDLTFQDFATELSTLPGKYAPPKGALQLAYDIETGQVLGCIALRPIELQLAYRVGREPDRRYCELKRLYVYPAARGRKVARALATTALQIAQREGYDEVLLDTVELMTSAIKLYRSMGFQEVKPYYNNPGDGFINMSKDLKSLDSQARF</sequence>
<evidence type="ECO:0000313" key="2">
    <source>
        <dbReference type="EMBL" id="RMJ18423.1"/>
    </source>
</evidence>
<dbReference type="Proteomes" id="UP000277212">
    <property type="component" value="Unassembled WGS sequence"/>
</dbReference>
<dbReference type="AlphaFoldDB" id="A0A3M2SLI5"/>